<accession>A0A975L8H9</accession>
<protein>
    <submittedName>
        <fullName evidence="1">Uncharacterized protein</fullName>
    </submittedName>
</protein>
<keyword evidence="2" id="KW-1185">Reference proteome</keyword>
<sequence length="98" mass="10496">MFDFTRALTEPAESIDFWVPEDVSELDQKYGEGRVLDPVTITATEAENPSQCAVEYQSAFINVSLERFWGVAEFQYSGGGGDAANAACCALAGESSGC</sequence>
<evidence type="ECO:0000313" key="2">
    <source>
        <dbReference type="Proteomes" id="UP000682416"/>
    </source>
</evidence>
<dbReference type="AlphaFoldDB" id="A0A975L8H9"/>
<dbReference type="Proteomes" id="UP000682416">
    <property type="component" value="Chromosome"/>
</dbReference>
<proteinExistence type="predicted"/>
<name>A0A975L8H9_9ACTN</name>
<evidence type="ECO:0000313" key="1">
    <source>
        <dbReference type="EMBL" id="QVJ01060.1"/>
    </source>
</evidence>
<organism evidence="1 2">
    <name type="scientific">Nocardiopsis eucommiae</name>
    <dbReference type="NCBI Taxonomy" id="2831970"/>
    <lineage>
        <taxon>Bacteria</taxon>
        <taxon>Bacillati</taxon>
        <taxon>Actinomycetota</taxon>
        <taxon>Actinomycetes</taxon>
        <taxon>Streptosporangiales</taxon>
        <taxon>Nocardiopsidaceae</taxon>
        <taxon>Nocardiopsis</taxon>
    </lineage>
</organism>
<dbReference type="KEGG" id="nec:KGD82_22775"/>
<gene>
    <name evidence="1" type="ORF">KGD82_22775</name>
</gene>
<reference evidence="1" key="1">
    <citation type="submission" date="2021-05" db="EMBL/GenBank/DDBJ databases">
        <authorList>
            <person name="Kaiqin L."/>
            <person name="Jian G."/>
        </authorList>
    </citation>
    <scope>NUCLEOTIDE SEQUENCE</scope>
    <source>
        <strain evidence="1">HDS5</strain>
    </source>
</reference>
<dbReference type="EMBL" id="CP074402">
    <property type="protein sequence ID" value="QVJ01060.1"/>
    <property type="molecule type" value="Genomic_DNA"/>
</dbReference>